<dbReference type="EMBL" id="OZ035840">
    <property type="protein sequence ID" value="CAL1589226.1"/>
    <property type="molecule type" value="Genomic_DNA"/>
</dbReference>
<organism evidence="6 7">
    <name type="scientific">Knipowitschia caucasica</name>
    <name type="common">Caucasian dwarf goby</name>
    <name type="synonym">Pomatoschistus caucasicus</name>
    <dbReference type="NCBI Taxonomy" id="637954"/>
    <lineage>
        <taxon>Eukaryota</taxon>
        <taxon>Metazoa</taxon>
        <taxon>Chordata</taxon>
        <taxon>Craniata</taxon>
        <taxon>Vertebrata</taxon>
        <taxon>Euteleostomi</taxon>
        <taxon>Actinopterygii</taxon>
        <taxon>Neopterygii</taxon>
        <taxon>Teleostei</taxon>
        <taxon>Neoteleostei</taxon>
        <taxon>Acanthomorphata</taxon>
        <taxon>Gobiaria</taxon>
        <taxon>Gobiiformes</taxon>
        <taxon>Gobioidei</taxon>
        <taxon>Gobiidae</taxon>
        <taxon>Gobiinae</taxon>
        <taxon>Knipowitschia</taxon>
    </lineage>
</organism>
<proteinExistence type="predicted"/>
<protein>
    <recommendedName>
        <fullName evidence="5">PLA2c domain-containing protein</fullName>
    </recommendedName>
</protein>
<name>A0AAV2KLW6_KNICA</name>
<dbReference type="GO" id="GO:0005654">
    <property type="term" value="C:nucleoplasm"/>
    <property type="evidence" value="ECO:0007669"/>
    <property type="project" value="TreeGrafter"/>
</dbReference>
<dbReference type="SMART" id="SM00022">
    <property type="entry name" value="PLAc"/>
    <property type="match status" value="1"/>
</dbReference>
<keyword evidence="2 3" id="KW-0443">Lipid metabolism</keyword>
<dbReference type="InterPro" id="IPR002642">
    <property type="entry name" value="LysoPLipase_cat_dom"/>
</dbReference>
<keyword evidence="7" id="KW-1185">Reference proteome</keyword>
<dbReference type="Gene3D" id="3.40.1090.10">
    <property type="entry name" value="Cytosolic phospholipase A2 catalytic domain"/>
    <property type="match status" value="1"/>
</dbReference>
<evidence type="ECO:0000256" key="4">
    <source>
        <dbReference type="SAM" id="MobiDB-lite"/>
    </source>
</evidence>
<feature type="region of interest" description="Disordered" evidence="4">
    <location>
        <begin position="538"/>
        <end position="565"/>
    </location>
</feature>
<dbReference type="SUPFAM" id="SSF52151">
    <property type="entry name" value="FabD/lysophospholipase-like"/>
    <property type="match status" value="1"/>
</dbReference>
<dbReference type="Pfam" id="PF01735">
    <property type="entry name" value="PLA2_B"/>
    <property type="match status" value="1"/>
</dbReference>
<dbReference type="AlphaFoldDB" id="A0AAV2KLW6"/>
<dbReference type="PROSITE" id="PS51210">
    <property type="entry name" value="PLA2C"/>
    <property type="match status" value="1"/>
</dbReference>
<reference evidence="6 7" key="1">
    <citation type="submission" date="2024-04" db="EMBL/GenBank/DDBJ databases">
        <authorList>
            <person name="Waldvogel A.-M."/>
            <person name="Schoenle A."/>
        </authorList>
    </citation>
    <scope>NUCLEOTIDE SEQUENCE [LARGE SCALE GENOMIC DNA]</scope>
</reference>
<evidence type="ECO:0000313" key="7">
    <source>
        <dbReference type="Proteomes" id="UP001497482"/>
    </source>
</evidence>
<dbReference type="PANTHER" id="PTHR10728:SF39">
    <property type="entry name" value="CYTOSOLIC PHOSPHOLIPASE A2 GAMMA"/>
    <property type="match status" value="1"/>
</dbReference>
<evidence type="ECO:0000256" key="2">
    <source>
        <dbReference type="ARBA" id="ARBA00023098"/>
    </source>
</evidence>
<dbReference type="GO" id="GO:0005544">
    <property type="term" value="F:calcium-dependent phospholipid binding"/>
    <property type="evidence" value="ECO:0007669"/>
    <property type="project" value="TreeGrafter"/>
</dbReference>
<evidence type="ECO:0000256" key="3">
    <source>
        <dbReference type="PROSITE-ProRule" id="PRU00555"/>
    </source>
</evidence>
<dbReference type="GO" id="GO:0005829">
    <property type="term" value="C:cytosol"/>
    <property type="evidence" value="ECO:0007669"/>
    <property type="project" value="TreeGrafter"/>
</dbReference>
<accession>A0AAV2KLW6</accession>
<dbReference type="GO" id="GO:0005509">
    <property type="term" value="F:calcium ion binding"/>
    <property type="evidence" value="ECO:0007669"/>
    <property type="project" value="TreeGrafter"/>
</dbReference>
<evidence type="ECO:0000313" key="6">
    <source>
        <dbReference type="EMBL" id="CAL1589226.1"/>
    </source>
</evidence>
<keyword evidence="3" id="KW-0442">Lipid degradation</keyword>
<gene>
    <name evidence="6" type="ORF">KC01_LOCUS18873</name>
</gene>
<dbReference type="GO" id="GO:0005635">
    <property type="term" value="C:nuclear envelope"/>
    <property type="evidence" value="ECO:0007669"/>
    <property type="project" value="TreeGrafter"/>
</dbReference>
<dbReference type="Proteomes" id="UP001497482">
    <property type="component" value="Chromosome 18"/>
</dbReference>
<evidence type="ECO:0000256" key="1">
    <source>
        <dbReference type="ARBA" id="ARBA00022801"/>
    </source>
</evidence>
<dbReference type="GO" id="GO:0046475">
    <property type="term" value="P:glycerophospholipid catabolic process"/>
    <property type="evidence" value="ECO:0007669"/>
    <property type="project" value="TreeGrafter"/>
</dbReference>
<dbReference type="GO" id="GO:0047498">
    <property type="term" value="F:calcium-dependent phospholipase A2 activity"/>
    <property type="evidence" value="ECO:0007669"/>
    <property type="project" value="TreeGrafter"/>
</dbReference>
<dbReference type="PANTHER" id="PTHR10728">
    <property type="entry name" value="CYTOSOLIC PHOSPHOLIPASE A2"/>
    <property type="match status" value="1"/>
</dbReference>
<dbReference type="InterPro" id="IPR016035">
    <property type="entry name" value="Acyl_Trfase/lysoPLipase"/>
</dbReference>
<keyword evidence="1 3" id="KW-0378">Hydrolase</keyword>
<evidence type="ECO:0000259" key="5">
    <source>
        <dbReference type="PROSITE" id="PS51210"/>
    </source>
</evidence>
<feature type="domain" description="PLA2c" evidence="5">
    <location>
        <begin position="1"/>
        <end position="565"/>
    </location>
</feature>
<sequence length="565" mass="63116">MEHRSQTVVHRIDSVSSGEQRYIQERKLKAAQALTALGFPCSQQEVPHVALLASGGGQRAAVALVGSLHQLQKDSLLDTLLYLGGVSGSTWSMASLYSDPDWSQSLGAHMASLVSAQNVGLDQTLSWVQDMAQREDFSLTDVWGALTSAGIMKQWDTRKLSGEAQRNASNPYPVYGAIEKRCFNQGPIQGSWFELSPHEVGFPELGVFVETWALGSKFQNGTMREELPELDMIQVQGILGSAIANQKMEENVPPWLNVPELLDAAAQDYLPSYNTIRTFITVSRSHLTSETARSHLDQLEAALQERVNQDQSSLLRTLSPQQRQQHFLRWSSELGTVIQEWSQGLPQGGANTHLSLLVNKVLPLVLRWEWGTLNNFLYQYNEVSIPACLSSQQHLHLVDGGLLVNVGYPSFLGPRRDIDLIIAPEYSAGDMFETLTLARDYAASVQRPFPPLDEQLMQKEKLWPRDCYVFEGNGTAPTVVFMPLFNQRNCKDPEEWSQKMEEFSTFQKSFNSDMILKLLQTAQENIRNNKETLLKEVHKALQRRRSRGGAGQGSAGQEEQGRGGD</sequence>